<feature type="region of interest" description="Disordered" evidence="3">
    <location>
        <begin position="423"/>
        <end position="463"/>
    </location>
</feature>
<dbReference type="Gene3D" id="3.80.10.10">
    <property type="entry name" value="Ribonuclease Inhibitor"/>
    <property type="match status" value="1"/>
</dbReference>
<dbReference type="AlphaFoldDB" id="A0A8J9YTL9"/>
<evidence type="ECO:0000256" key="2">
    <source>
        <dbReference type="ARBA" id="ARBA00022737"/>
    </source>
</evidence>
<dbReference type="PANTHER" id="PTHR24366:SF160">
    <property type="entry name" value="SI:CH211-191D15.2"/>
    <property type="match status" value="1"/>
</dbReference>
<proteinExistence type="predicted"/>
<name>A0A8J9YTL9_BRALA</name>
<keyword evidence="1" id="KW-0433">Leucine-rich repeat</keyword>
<dbReference type="OrthoDB" id="676979at2759"/>
<evidence type="ECO:0000313" key="6">
    <source>
        <dbReference type="Proteomes" id="UP000838412"/>
    </source>
</evidence>
<keyword evidence="4" id="KW-1133">Transmembrane helix</keyword>
<feature type="transmembrane region" description="Helical" evidence="4">
    <location>
        <begin position="21"/>
        <end position="42"/>
    </location>
</feature>
<keyword evidence="6" id="KW-1185">Reference proteome</keyword>
<dbReference type="PANTHER" id="PTHR24366">
    <property type="entry name" value="IG(IMMUNOGLOBULIN) AND LRR(LEUCINE RICH REPEAT) DOMAINS"/>
    <property type="match status" value="1"/>
</dbReference>
<evidence type="ECO:0000256" key="3">
    <source>
        <dbReference type="SAM" id="MobiDB-lite"/>
    </source>
</evidence>
<protein>
    <submittedName>
        <fullName evidence="5">ISLR2 protein</fullName>
    </submittedName>
</protein>
<keyword evidence="4" id="KW-0812">Transmembrane</keyword>
<sequence length="841" mass="93472">MQCYHPFSVLLFLWPKMKLGLGGGSVVLLLLLCGLPWCAGWFGRRCKAGRWGHRPNRWHGFHQGDRGARRHCFRGHWGKRICLQHRIPRPTFPENLDPATAVFRAHESIQRFPVDLPNGTTSIDLNNNFITGLGNQSLSSLQDLQVLLLRHNMIAHIEPDAFRHVPKLQTLVLGGNLLTEFPWRHMQAQSLLTYLGLAGNRLTSLPNDTFRFLPALKELRIENNRLTSIPAGLFNNSPAPETVYMLKNPWNCDCEFLMSYKTLPPAITRLHLCMACASPQEHLGLLVSSLTTKCTEGLGETEATKNDSGDEKTAEKSTAMNPSGETVFPRKRFRPFCHPFRRCYGSGIYWRPPFTANDEQTKPTITETNKHASKPPQNQGQPAKRFENDGNARMRKTVKPATRPKPDTRRLVTDSAEAVFKPHSREGHRRFWGTPKPDDPPMGSQKTGPTANHHTDSPATRPMKRLNVKLPRTATFDTIHPNTIVIIVVLVALVGVAPLFVALLKIVRRKKPGPEASDVNEADNDEIQPYSTMFLSNIDLSSESPSTKRPKLATAYSNPADHRVVRHIYVDPDSTQPGSKAEQDGDKIDLKTSLNIRGPGDVYEDAVPVTFKTANTQDGDQQAEVNIQDGDHKAEVSIQDGDQIDVKTSLNIRGPEDVYEDAVPVTFKTANTQDGDQADLKTNSTLHDLEAGHVYEDAVQVMFMTGRFLAGETGELLDTPNKKPSACASPAYLKQATGSPQAQAADKLKQSGHITIAATPTGGPAGLTAIHEETDEYAEIWNYISVDQREKEEENREATGLGLKGGHHQWEVEANKDGRQPSKPNIYEKPEDVIAKLKLKT</sequence>
<evidence type="ECO:0000256" key="1">
    <source>
        <dbReference type="ARBA" id="ARBA00022614"/>
    </source>
</evidence>
<evidence type="ECO:0000313" key="5">
    <source>
        <dbReference type="EMBL" id="CAH1241490.1"/>
    </source>
</evidence>
<feature type="transmembrane region" description="Helical" evidence="4">
    <location>
        <begin position="484"/>
        <end position="504"/>
    </location>
</feature>
<accession>A0A8J9YTL9</accession>
<evidence type="ECO:0000256" key="4">
    <source>
        <dbReference type="SAM" id="Phobius"/>
    </source>
</evidence>
<feature type="compositionally biased region" description="Basic and acidic residues" evidence="3">
    <location>
        <begin position="302"/>
        <end position="315"/>
    </location>
</feature>
<feature type="compositionally biased region" description="Basic and acidic residues" evidence="3">
    <location>
        <begin position="808"/>
        <end position="830"/>
    </location>
</feature>
<dbReference type="SUPFAM" id="SSF52058">
    <property type="entry name" value="L domain-like"/>
    <property type="match status" value="1"/>
</dbReference>
<feature type="region of interest" description="Disordered" evidence="3">
    <location>
        <begin position="300"/>
        <end position="328"/>
    </location>
</feature>
<dbReference type="Proteomes" id="UP000838412">
    <property type="component" value="Chromosome 12"/>
</dbReference>
<dbReference type="SMART" id="SM00369">
    <property type="entry name" value="LRR_TYP"/>
    <property type="match status" value="4"/>
</dbReference>
<keyword evidence="2" id="KW-0677">Repeat</keyword>
<reference evidence="5" key="1">
    <citation type="submission" date="2022-01" db="EMBL/GenBank/DDBJ databases">
        <authorList>
            <person name="Braso-Vives M."/>
        </authorList>
    </citation>
    <scope>NUCLEOTIDE SEQUENCE</scope>
</reference>
<dbReference type="InterPro" id="IPR001611">
    <property type="entry name" value="Leu-rich_rpt"/>
</dbReference>
<feature type="region of interest" description="Disordered" evidence="3">
    <location>
        <begin position="791"/>
        <end position="830"/>
    </location>
</feature>
<dbReference type="SMART" id="SM00364">
    <property type="entry name" value="LRR_BAC"/>
    <property type="match status" value="3"/>
</dbReference>
<keyword evidence="4" id="KW-0472">Membrane</keyword>
<dbReference type="InterPro" id="IPR032675">
    <property type="entry name" value="LRR_dom_sf"/>
</dbReference>
<dbReference type="Pfam" id="PF13855">
    <property type="entry name" value="LRR_8"/>
    <property type="match status" value="2"/>
</dbReference>
<dbReference type="EMBL" id="OV696697">
    <property type="protein sequence ID" value="CAH1241490.1"/>
    <property type="molecule type" value="Genomic_DNA"/>
</dbReference>
<dbReference type="InterPro" id="IPR003591">
    <property type="entry name" value="Leu-rich_rpt_typical-subtyp"/>
</dbReference>
<feature type="region of interest" description="Disordered" evidence="3">
    <location>
        <begin position="367"/>
        <end position="410"/>
    </location>
</feature>
<organism evidence="5 6">
    <name type="scientific">Branchiostoma lanceolatum</name>
    <name type="common">Common lancelet</name>
    <name type="synonym">Amphioxus lanceolatum</name>
    <dbReference type="NCBI Taxonomy" id="7740"/>
    <lineage>
        <taxon>Eukaryota</taxon>
        <taxon>Metazoa</taxon>
        <taxon>Chordata</taxon>
        <taxon>Cephalochordata</taxon>
        <taxon>Leptocardii</taxon>
        <taxon>Amphioxiformes</taxon>
        <taxon>Branchiostomatidae</taxon>
        <taxon>Branchiostoma</taxon>
    </lineage>
</organism>
<gene>
    <name evidence="5" type="primary">ISLR2</name>
    <name evidence="5" type="ORF">BLAG_LOCUS5108</name>
</gene>